<dbReference type="EMBL" id="FQXT01000002">
    <property type="protein sequence ID" value="SHH87205.1"/>
    <property type="molecule type" value="Genomic_DNA"/>
</dbReference>
<dbReference type="RefSeq" id="WP_072981339.1">
    <property type="nucleotide sequence ID" value="NZ_CAXPJH010000015.1"/>
</dbReference>
<dbReference type="OrthoDB" id="839906at2"/>
<sequence>MSYLALALLICGFYVLYSTSTKMQPKKKHVKPQVFYRYPIRSKISGVLLLILAFILFTIAMGLATGIFTWFVCLMTVGSLIVLLKPLDLFKR</sequence>
<name>A0A1M5WI72_9FLAO</name>
<reference evidence="2 5" key="3">
    <citation type="submission" date="2018-07" db="EMBL/GenBank/DDBJ databases">
        <title>Leeuwenhoekiella genomics.</title>
        <authorList>
            <person name="Tahon G."/>
            <person name="Willems A."/>
        </authorList>
    </citation>
    <scope>NUCLEOTIDE SEQUENCE [LARGE SCALE GENOMIC DNA]</scope>
    <source>
        <strain evidence="2 5">LMG 24856</strain>
    </source>
</reference>
<accession>A0A1M5WI72</accession>
<evidence type="ECO:0000313" key="4">
    <source>
        <dbReference type="Proteomes" id="UP000184240"/>
    </source>
</evidence>
<dbReference type="STRING" id="573501.SAMN04487999_1224"/>
<feature type="transmembrane region" description="Helical" evidence="1">
    <location>
        <begin position="67"/>
        <end position="84"/>
    </location>
</feature>
<evidence type="ECO:0000256" key="1">
    <source>
        <dbReference type="SAM" id="Phobius"/>
    </source>
</evidence>
<dbReference type="EMBL" id="QOVN01000001">
    <property type="protein sequence ID" value="RXG31375.1"/>
    <property type="molecule type" value="Genomic_DNA"/>
</dbReference>
<feature type="transmembrane region" description="Helical" evidence="1">
    <location>
        <begin position="44"/>
        <end position="61"/>
    </location>
</feature>
<keyword evidence="1" id="KW-0812">Transmembrane</keyword>
<dbReference type="Proteomes" id="UP000290037">
    <property type="component" value="Unassembled WGS sequence"/>
</dbReference>
<evidence type="ECO:0000313" key="5">
    <source>
        <dbReference type="Proteomes" id="UP000290037"/>
    </source>
</evidence>
<gene>
    <name evidence="2" type="ORF">DSM01_516</name>
    <name evidence="3" type="ORF">SAMN04487999_1224</name>
</gene>
<keyword evidence="5" id="KW-1185">Reference proteome</keyword>
<dbReference type="AlphaFoldDB" id="A0A1M5WI72"/>
<reference evidence="4" key="1">
    <citation type="submission" date="2016-11" db="EMBL/GenBank/DDBJ databases">
        <authorList>
            <person name="Varghese N."/>
            <person name="Submissions S."/>
        </authorList>
    </citation>
    <scope>NUCLEOTIDE SEQUENCE [LARGE SCALE GENOMIC DNA]</scope>
    <source>
        <strain evidence="4">DSM 19859</strain>
    </source>
</reference>
<organism evidence="3 4">
    <name type="scientific">Leeuwenhoekiella palythoae</name>
    <dbReference type="NCBI Taxonomy" id="573501"/>
    <lineage>
        <taxon>Bacteria</taxon>
        <taxon>Pseudomonadati</taxon>
        <taxon>Bacteroidota</taxon>
        <taxon>Flavobacteriia</taxon>
        <taxon>Flavobacteriales</taxon>
        <taxon>Flavobacteriaceae</taxon>
        <taxon>Leeuwenhoekiella</taxon>
    </lineage>
</organism>
<feature type="transmembrane region" description="Helical" evidence="1">
    <location>
        <begin position="6"/>
        <end position="23"/>
    </location>
</feature>
<protein>
    <submittedName>
        <fullName evidence="3">Uncharacterized protein</fullName>
    </submittedName>
</protein>
<keyword evidence="1" id="KW-1133">Transmembrane helix</keyword>
<keyword evidence="1" id="KW-0472">Membrane</keyword>
<evidence type="ECO:0000313" key="2">
    <source>
        <dbReference type="EMBL" id="RXG31375.1"/>
    </source>
</evidence>
<proteinExistence type="predicted"/>
<evidence type="ECO:0000313" key="3">
    <source>
        <dbReference type="EMBL" id="SHH87205.1"/>
    </source>
</evidence>
<reference evidence="3" key="2">
    <citation type="submission" date="2016-11" db="EMBL/GenBank/DDBJ databases">
        <authorList>
            <person name="Jaros S."/>
            <person name="Januszkiewicz K."/>
            <person name="Wedrychowicz H."/>
        </authorList>
    </citation>
    <scope>NUCLEOTIDE SEQUENCE [LARGE SCALE GENOMIC DNA]</scope>
    <source>
        <strain evidence="3">DSM 19859</strain>
    </source>
</reference>
<dbReference type="Proteomes" id="UP000184240">
    <property type="component" value="Unassembled WGS sequence"/>
</dbReference>